<protein>
    <recommendedName>
        <fullName evidence="11">DedA family protein</fullName>
    </recommendedName>
</protein>
<dbReference type="Proteomes" id="UP000008366">
    <property type="component" value="Unassembled WGS sequence"/>
</dbReference>
<dbReference type="AlphaFoldDB" id="K6WCL2"/>
<comment type="similarity">
    <text evidence="2">Belongs to the DedA family.</text>
</comment>
<dbReference type="InterPro" id="IPR051311">
    <property type="entry name" value="DedA_domain"/>
</dbReference>
<keyword evidence="10" id="KW-1185">Reference proteome</keyword>
<evidence type="ECO:0000256" key="7">
    <source>
        <dbReference type="SAM" id="MobiDB-lite"/>
    </source>
</evidence>
<evidence type="ECO:0008006" key="11">
    <source>
        <dbReference type="Google" id="ProtNLM"/>
    </source>
</evidence>
<feature type="region of interest" description="Disordered" evidence="7">
    <location>
        <begin position="1"/>
        <end position="43"/>
    </location>
</feature>
<keyword evidence="5 8" id="KW-1133">Transmembrane helix</keyword>
<evidence type="ECO:0000256" key="8">
    <source>
        <dbReference type="SAM" id="Phobius"/>
    </source>
</evidence>
<keyword evidence="3" id="KW-1003">Cell membrane</keyword>
<dbReference type="eggNOG" id="COG0586">
    <property type="taxonomic scope" value="Bacteria"/>
</dbReference>
<keyword evidence="4 8" id="KW-0812">Transmembrane</keyword>
<evidence type="ECO:0000256" key="3">
    <source>
        <dbReference type="ARBA" id="ARBA00022475"/>
    </source>
</evidence>
<feature type="transmembrane region" description="Helical" evidence="8">
    <location>
        <begin position="53"/>
        <end position="73"/>
    </location>
</feature>
<evidence type="ECO:0000256" key="5">
    <source>
        <dbReference type="ARBA" id="ARBA00022989"/>
    </source>
</evidence>
<evidence type="ECO:0000256" key="2">
    <source>
        <dbReference type="ARBA" id="ARBA00010792"/>
    </source>
</evidence>
<dbReference type="EMBL" id="BAHD01000054">
    <property type="protein sequence ID" value="GAB97010.1"/>
    <property type="molecule type" value="Genomic_DNA"/>
</dbReference>
<feature type="transmembrane region" description="Helical" evidence="8">
    <location>
        <begin position="80"/>
        <end position="106"/>
    </location>
</feature>
<name>K6WCL2_9MICO</name>
<dbReference type="GO" id="GO:0005886">
    <property type="term" value="C:plasma membrane"/>
    <property type="evidence" value="ECO:0007669"/>
    <property type="project" value="UniProtKB-SubCell"/>
</dbReference>
<evidence type="ECO:0000313" key="9">
    <source>
        <dbReference type="EMBL" id="GAB97010.1"/>
    </source>
</evidence>
<evidence type="ECO:0000313" key="10">
    <source>
        <dbReference type="Proteomes" id="UP000008366"/>
    </source>
</evidence>
<dbReference type="PANTHER" id="PTHR42709">
    <property type="entry name" value="ALKALINE PHOSPHATASE LIKE PROTEIN"/>
    <property type="match status" value="1"/>
</dbReference>
<evidence type="ECO:0000256" key="4">
    <source>
        <dbReference type="ARBA" id="ARBA00022692"/>
    </source>
</evidence>
<feature type="transmembrane region" description="Helical" evidence="8">
    <location>
        <begin position="112"/>
        <end position="134"/>
    </location>
</feature>
<comment type="caution">
    <text evidence="9">The sequence shown here is derived from an EMBL/GenBank/DDBJ whole genome shotgun (WGS) entry which is preliminary data.</text>
</comment>
<dbReference type="PANTHER" id="PTHR42709:SF6">
    <property type="entry name" value="UNDECAPRENYL PHOSPHATE TRANSPORTER A"/>
    <property type="match status" value="1"/>
</dbReference>
<sequence>MPGAEPATASPDSTGDSAAESARPSDDTADSVDSGESADGDAERLPWPAGYEFGKQDGICASLIGLMTIYGLAMIPLRPVILGLAPIVLVSLTGSMLGLVMCGALGSTGWPWWPAALIIGTLSAIKFDFVWWWAGKLWGDHFIASIAGQTERARRRAKRAENLTRRYDILALGLGHVPYLPVPRSIVCAVLGAAGSSIKRLFIINTIFSAIVASAFLYLGWQIGEPAVAVLEEFGKYMWYVSIVLLVVVFYIAFRSAKKSAAAKA</sequence>
<reference evidence="9 10" key="1">
    <citation type="submission" date="2012-08" db="EMBL/GenBank/DDBJ databases">
        <title>Whole genome shotgun sequence of Kineosphaera limosa NBRC 100340.</title>
        <authorList>
            <person name="Yoshida I."/>
            <person name="Isaki S."/>
            <person name="Hosoyama A."/>
            <person name="Tsuchikane K."/>
            <person name="Katsumata H."/>
            <person name="Ando Y."/>
            <person name="Ohji S."/>
            <person name="Hamada M."/>
            <person name="Tamura T."/>
            <person name="Yamazoe A."/>
            <person name="Yamazaki S."/>
            <person name="Fujita N."/>
        </authorList>
    </citation>
    <scope>NUCLEOTIDE SEQUENCE [LARGE SCALE GENOMIC DNA]</scope>
    <source>
        <strain evidence="9 10">NBRC 100340</strain>
    </source>
</reference>
<dbReference type="STRING" id="1184609.KILIM_054_00200"/>
<comment type="subcellular location">
    <subcellularLocation>
        <location evidence="1">Cell membrane</location>
        <topology evidence="1">Multi-pass membrane protein</topology>
    </subcellularLocation>
</comment>
<evidence type="ECO:0000256" key="1">
    <source>
        <dbReference type="ARBA" id="ARBA00004651"/>
    </source>
</evidence>
<feature type="transmembrane region" description="Helical" evidence="8">
    <location>
        <begin position="237"/>
        <end position="254"/>
    </location>
</feature>
<gene>
    <name evidence="9" type="ORF">KILIM_054_00200</name>
</gene>
<accession>K6WCL2</accession>
<proteinExistence type="inferred from homology"/>
<organism evidence="9 10">
    <name type="scientific">Kineosphaera limosa NBRC 100340</name>
    <dbReference type="NCBI Taxonomy" id="1184609"/>
    <lineage>
        <taxon>Bacteria</taxon>
        <taxon>Bacillati</taxon>
        <taxon>Actinomycetota</taxon>
        <taxon>Actinomycetes</taxon>
        <taxon>Micrococcales</taxon>
        <taxon>Dermatophilaceae</taxon>
        <taxon>Kineosphaera</taxon>
    </lineage>
</organism>
<evidence type="ECO:0000256" key="6">
    <source>
        <dbReference type="ARBA" id="ARBA00023136"/>
    </source>
</evidence>
<keyword evidence="6 8" id="KW-0472">Membrane</keyword>
<feature type="transmembrane region" description="Helical" evidence="8">
    <location>
        <begin position="201"/>
        <end position="221"/>
    </location>
</feature>